<evidence type="ECO:0000259" key="13">
    <source>
        <dbReference type="PROSITE" id="PS51294"/>
    </source>
</evidence>
<feature type="compositionally biased region" description="Basic and acidic residues" evidence="10">
    <location>
        <begin position="1350"/>
        <end position="1366"/>
    </location>
</feature>
<dbReference type="InterPro" id="IPR017930">
    <property type="entry name" value="Myb_dom"/>
</dbReference>
<dbReference type="InterPro" id="IPR017884">
    <property type="entry name" value="SANT_dom"/>
</dbReference>
<reference evidence="14 15" key="1">
    <citation type="submission" date="2018-03" db="EMBL/GenBank/DDBJ databases">
        <title>Draft genome sequence of Rohu Carp (Labeo rohita).</title>
        <authorList>
            <person name="Das P."/>
            <person name="Kushwaha B."/>
            <person name="Joshi C.G."/>
            <person name="Kumar D."/>
            <person name="Nagpure N.S."/>
            <person name="Sahoo L."/>
            <person name="Das S.P."/>
            <person name="Bit A."/>
            <person name="Patnaik S."/>
            <person name="Meher P.K."/>
            <person name="Jayasankar P."/>
            <person name="Koringa P.G."/>
            <person name="Patel N.V."/>
            <person name="Hinsu A.T."/>
            <person name="Kumar R."/>
            <person name="Pandey M."/>
            <person name="Agarwal S."/>
            <person name="Srivastava S."/>
            <person name="Singh M."/>
            <person name="Iquebal M.A."/>
            <person name="Jaiswal S."/>
            <person name="Angadi U.B."/>
            <person name="Kumar N."/>
            <person name="Raza M."/>
            <person name="Shah T.M."/>
            <person name="Rai A."/>
            <person name="Jena J.K."/>
        </authorList>
    </citation>
    <scope>NUCLEOTIDE SEQUENCE [LARGE SCALE GENOMIC DNA]</scope>
    <source>
        <strain evidence="14">DASCIFA01</strain>
        <tissue evidence="14">Testis</tissue>
    </source>
</reference>
<dbReference type="Pfam" id="PF15784">
    <property type="entry name" value="GPS2_interact"/>
    <property type="match status" value="1"/>
</dbReference>
<keyword evidence="6" id="KW-0175">Coiled coil</keyword>
<feature type="compositionally biased region" description="Polar residues" evidence="10">
    <location>
        <begin position="1782"/>
        <end position="1799"/>
    </location>
</feature>
<feature type="compositionally biased region" description="Low complexity" evidence="10">
    <location>
        <begin position="1837"/>
        <end position="1854"/>
    </location>
</feature>
<feature type="region of interest" description="Disordered" evidence="10">
    <location>
        <begin position="1096"/>
        <end position="1164"/>
    </location>
</feature>
<keyword evidence="5" id="KW-0805">Transcription regulation</keyword>
<evidence type="ECO:0000256" key="2">
    <source>
        <dbReference type="ARBA" id="ARBA00010097"/>
    </source>
</evidence>
<feature type="compositionally biased region" description="Basic and acidic residues" evidence="10">
    <location>
        <begin position="599"/>
        <end position="621"/>
    </location>
</feature>
<dbReference type="InterPro" id="IPR031557">
    <property type="entry name" value="N-CoR_GPS2_interact"/>
</dbReference>
<feature type="region of interest" description="Disordered" evidence="10">
    <location>
        <begin position="1782"/>
        <end position="2014"/>
    </location>
</feature>
<keyword evidence="7" id="KW-0238">DNA-binding</keyword>
<feature type="compositionally biased region" description="Basic and acidic residues" evidence="10">
    <location>
        <begin position="572"/>
        <end position="584"/>
    </location>
</feature>
<feature type="compositionally biased region" description="Low complexity" evidence="10">
    <location>
        <begin position="1984"/>
        <end position="1996"/>
    </location>
</feature>
<feature type="compositionally biased region" description="Basic and acidic residues" evidence="10">
    <location>
        <begin position="506"/>
        <end position="524"/>
    </location>
</feature>
<feature type="compositionally biased region" description="Polar residues" evidence="10">
    <location>
        <begin position="1283"/>
        <end position="1296"/>
    </location>
</feature>
<dbReference type="PROSITE" id="PS51294">
    <property type="entry name" value="HTH_MYB"/>
    <property type="match status" value="1"/>
</dbReference>
<evidence type="ECO:0000256" key="4">
    <source>
        <dbReference type="ARBA" id="ARBA00022737"/>
    </source>
</evidence>
<keyword evidence="15" id="KW-1185">Reference proteome</keyword>
<evidence type="ECO:0000256" key="6">
    <source>
        <dbReference type="ARBA" id="ARBA00023054"/>
    </source>
</evidence>
<evidence type="ECO:0000256" key="8">
    <source>
        <dbReference type="ARBA" id="ARBA00023163"/>
    </source>
</evidence>
<dbReference type="Gene3D" id="1.10.10.60">
    <property type="entry name" value="Homeodomain-like"/>
    <property type="match status" value="1"/>
</dbReference>
<feature type="region of interest" description="Disordered" evidence="10">
    <location>
        <begin position="486"/>
        <end position="536"/>
    </location>
</feature>
<keyword evidence="9" id="KW-0539">Nucleus</keyword>
<feature type="compositionally biased region" description="Polar residues" evidence="10">
    <location>
        <begin position="888"/>
        <end position="901"/>
    </location>
</feature>
<feature type="region of interest" description="Disordered" evidence="10">
    <location>
        <begin position="191"/>
        <end position="214"/>
    </location>
</feature>
<feature type="region of interest" description="Disordered" evidence="10">
    <location>
        <begin position="819"/>
        <end position="1027"/>
    </location>
</feature>
<feature type="compositionally biased region" description="Basic and acidic residues" evidence="10">
    <location>
        <begin position="929"/>
        <end position="951"/>
    </location>
</feature>
<dbReference type="GO" id="GO:0005654">
    <property type="term" value="C:nucleoplasm"/>
    <property type="evidence" value="ECO:0007669"/>
    <property type="project" value="UniProtKB-ARBA"/>
</dbReference>
<dbReference type="EMBL" id="QBIY01012552">
    <property type="protein sequence ID" value="RXN24055.1"/>
    <property type="molecule type" value="Genomic_DNA"/>
</dbReference>
<sequence length="2472" mass="270473">MSSHPQPVPQGRRAVDARHLPSPATLPLQLRAHADVGGLVDYHPHARDYASHLPHGSLAQPHRRRPSLLSEFQPGSERGQEPHIRYEHIYLQDPSSQSEVEYSEMKRPRLEIGADSLIRHSTHRQPLTVGGAEEMAKIEPISPVSPVPMEPDLDLVPSRLSKEELIQNMDRVDREITMVEQQICKLRKKQQQLEEEAAKPQEPERTISPPPSEAKHRSLVQIIYDENRLISKHKQKKAEEAHRILEGLGPRVELPLYNQPSDTKQYHENIKINQAMRKKLILYFKRRNHARKQWEQKFCQRYDQLMEAWEKKVERIENNPRRRAKESKVREYYEKQFPEIRKQRELQERMQNRVAQRGGGLASAARSEHEVSEIIDGISEQENSEKQMRQLAVIPPMLFDAEQQRIKFINMNGLMDDPMKVYKDRQVMNMWSEQEKDTFREKFIQHPKNFGLIASFLERKTVAECVLFYYLTKKNENYKNIVRRSYRRRGRSQNNQQAQQQVNRNNQEEKDEKEKEKEGDREEDKTEGDEKEDGMKSAGIQVLPSYDVSHHLFFSGGANNSSDTESLPSPRSSDDSKVKEEGSARPKTAPNATSSSSSSDKDMAAMETGPDEKPKVERGEGEPAGVKQEVKTEPMECGKEAAGEDKKPPALEVEDCKKEVKKKEHGGKSGAQDSDSSATCSADEVEETESSDKNRPSLLSFAHDGVISSPVQKPLDLKQLKQRAAAIPPIIESNQKTLLHYKDYLMLRDILLLYILANLEMNESSRWTEEEMETAKKGLLQYGRNWSAIAKMVGSKTVSQCKNFYFNYKKRQKLDEILQQHKIKSEKERKARRKGKALQNEEASAPSAAEEEEMEGSGVSGNEEEAQEDGEGTDTHTHSLMQPIHCGANNSSDTESLPSPRSSDDSKVKEEGSARPKTAPNATSSSSSSDKDMAAMETGPDEKPKVERGEGEPAGVKQEVKTEPMECGKEAAGEDKKPPALEVEDCKKEVKKKEHGGKSGAQDSDSSATCSADEVEETESSDKNRPSLLSFAHDGVISSPVQKPLDLKQLKQRAAAIPPIMPEVSVAGRDNRPGLLGKQQVMPHALALYQQQITMAHESSQEAKQQQQQPTKSQHNTGGGESSSPRVRTRSPGVSDRDREDKSRAFSPLADGKKIPGADDMRAVGLGRPVMSPYQLSPRDMAKLSHEQLLHYNPSLAPNLQPQERMAAVRPLHIPEPPPLISSAKPGGSITQGTPVQLHNPSHGSDHGKIPAPGSLALSWMDQRKMGGFPVVKQEQLSPRGAASSQAENLSSQDGATSRGPMPAVQGGSITKGIPGTRVHQEPSISYRGGSITQGTPADVLYKGTITRLITEDSPSRERGREDTPTKGHVVYEGISGHILSFDRGPNSKEEGRGDMAGLKRTYDMMEVGMSRVPPIRDSLSAAEGLISRAMPHERDSPHLHHIRGSISQGIPRDDCQRREVKQMKREGSPSPRGPGHPTDALKSRAHDSMVTTVKEGGRSIHLIPPEGVVIGKPKEGSITQGTPMKQEPAGSSKRHDVRSIIASSPRPYSGLPSHLELRPEHRGSDRARYEEAGGKSRPSAVVSTASSLSRTSPLALSGEQSSRSHHSPVGYEDHKRSSYPPPSHRASPLSGRESSQRAHEGSSKAQQQERKATPTPREVSSTKSPLAVEHTASLAYERIMQGLGTDMYRGQIPLTFDPASLPRGIPIEPAYYLPRHLAPAPGYPHPYPPYLIRGFPETAALENRQTLFNDYITSQQMHQWPAAAAMAAQRPDLLRGLTPREQSLNLAYSPTPRGTSASPMDRITYIPGTSPAFPSGAYNTSPISPGAPEQMGGGSSSSSRPPSHPYSHQSSPLSPRPQDNLQQRPSVLHNTSSKSLPNSEHNSPSVLRPPGSARYQGFSGHLRSGLANEGYPSGTDSNAKDLNRDGGKSHGRGGLPKHQDLSSSSKSDPKLASPGGSYPSPYSQAPGAHLGLPTSRGHPLLASESNSGSSSIPSRGGDGISSASSREKTQNKVMSIQEHELRALGKTTMTAANFINAIIMHQISCDAAMPETGALATNGACDAHHKALEQLYGCEDRLSPGQQPPSAVKSSQRVVTLAQHISEVITKDYTRQSQQGQIGGQSSLQPVFGYHNSPVLDLTRPPSAPQAQTPTDPNARYTPEGSAAERERGRDRSPPQSKASPVSLAADGIEPVSPPGAVSEPETPGAAYPNEQAEQGMGSRSPASSSQPPAFFSKLTESNSAIVKSKKEMIKKMVVSAEAEFNQGQPGTEIFNMPASTNAGPVRVRSHPAPEASGNTIGLEAIIRKALMGKYDEQMDDRSPSNSVNSMSVPAAVGPPASVDGRSEDPYGLPVKSKGGRSNGRKTKSPGPGLSGGERPSSVSSVHSEGDCNRHTPLTNRVWEDRPSSTGPTPFPCNPLTMQMRLPSGMMSGPSPSPTQQGASAPPQGQNQPRAWEEEPKPLLCSQYETLSDSE</sequence>
<dbReference type="GO" id="GO:0000785">
    <property type="term" value="C:chromatin"/>
    <property type="evidence" value="ECO:0007669"/>
    <property type="project" value="TreeGrafter"/>
</dbReference>
<keyword evidence="3" id="KW-0678">Repressor</keyword>
<dbReference type="Gene3D" id="1.20.58.1880">
    <property type="match status" value="1"/>
</dbReference>
<keyword evidence="4" id="KW-0677">Repeat</keyword>
<evidence type="ECO:0000256" key="9">
    <source>
        <dbReference type="ARBA" id="ARBA00023242"/>
    </source>
</evidence>
<evidence type="ECO:0000256" key="1">
    <source>
        <dbReference type="ARBA" id="ARBA00004123"/>
    </source>
</evidence>
<feature type="compositionally biased region" description="Basic and acidic residues" evidence="10">
    <location>
        <begin position="819"/>
        <end position="829"/>
    </location>
</feature>
<evidence type="ECO:0000313" key="15">
    <source>
        <dbReference type="Proteomes" id="UP000290572"/>
    </source>
</evidence>
<feature type="compositionally biased region" description="Basic and acidic residues" evidence="10">
    <location>
        <begin position="1452"/>
        <end position="1468"/>
    </location>
</feature>
<feature type="region of interest" description="Disordered" evidence="10">
    <location>
        <begin position="2109"/>
        <end position="2232"/>
    </location>
</feature>
<comment type="subcellular location">
    <subcellularLocation>
        <location evidence="1">Nucleus</location>
    </subcellularLocation>
</comment>
<feature type="compositionally biased region" description="Polar residues" evidence="10">
    <location>
        <begin position="1001"/>
        <end position="1010"/>
    </location>
</feature>
<dbReference type="InterPro" id="IPR001005">
    <property type="entry name" value="SANT/Myb"/>
</dbReference>
<dbReference type="Gene3D" id="1.20.5.430">
    <property type="match status" value="1"/>
</dbReference>
<dbReference type="FunFam" id="1.10.10.60:FF:000026">
    <property type="entry name" value="Nuclear receptor corepressor 2 isoform 1"/>
    <property type="match status" value="1"/>
</dbReference>
<dbReference type="Proteomes" id="UP000290572">
    <property type="component" value="Unassembled WGS sequence"/>
</dbReference>
<feature type="region of interest" description="Disordered" evidence="10">
    <location>
        <begin position="557"/>
        <end position="697"/>
    </location>
</feature>
<feature type="compositionally biased region" description="Basic and acidic residues" evidence="10">
    <location>
        <begin position="628"/>
        <end position="662"/>
    </location>
</feature>
<feature type="compositionally biased region" description="Acidic residues" evidence="10">
    <location>
        <begin position="862"/>
        <end position="872"/>
    </location>
</feature>
<dbReference type="GO" id="GO:0032991">
    <property type="term" value="C:protein-containing complex"/>
    <property type="evidence" value="ECO:0007669"/>
    <property type="project" value="UniProtKB-ARBA"/>
</dbReference>
<feature type="region of interest" description="Disordered" evidence="10">
    <location>
        <begin position="1276"/>
        <end position="1368"/>
    </location>
</feature>
<name>A0A498N576_LABRO</name>
<evidence type="ECO:0000256" key="7">
    <source>
        <dbReference type="ARBA" id="ARBA00023125"/>
    </source>
</evidence>
<feature type="compositionally biased region" description="Low complexity" evidence="10">
    <location>
        <begin position="1942"/>
        <end position="1969"/>
    </location>
</feature>
<dbReference type="PROSITE" id="PS51293">
    <property type="entry name" value="SANT"/>
    <property type="match status" value="2"/>
</dbReference>
<feature type="compositionally biased region" description="Basic and acidic residues" evidence="10">
    <location>
        <begin position="1135"/>
        <end position="1144"/>
    </location>
</feature>
<gene>
    <name evidence="14" type="ORF">ROHU_036614</name>
</gene>
<dbReference type="FunFam" id="1.20.5.430:FF:000001">
    <property type="entry name" value="Nuclear receptor corepressor 2 isoform 1"/>
    <property type="match status" value="1"/>
</dbReference>
<dbReference type="STRING" id="84645.A0A498N576"/>
<feature type="compositionally biased region" description="Polar residues" evidence="10">
    <location>
        <begin position="1582"/>
        <end position="1602"/>
    </location>
</feature>
<feature type="compositionally biased region" description="Basic and acidic residues" evidence="10">
    <location>
        <begin position="196"/>
        <end position="205"/>
    </location>
</feature>
<dbReference type="SMART" id="SM00717">
    <property type="entry name" value="SANT"/>
    <property type="match status" value="2"/>
</dbReference>
<keyword evidence="8" id="KW-0804">Transcription</keyword>
<evidence type="ECO:0000259" key="11">
    <source>
        <dbReference type="PROSITE" id="PS50090"/>
    </source>
</evidence>
<proteinExistence type="inferred from homology"/>
<feature type="domain" description="HTH myb-type" evidence="13">
    <location>
        <begin position="766"/>
        <end position="813"/>
    </location>
</feature>
<feature type="compositionally biased region" description="Basic and acidic residues" evidence="10">
    <location>
        <begin position="902"/>
        <end position="914"/>
    </location>
</feature>
<keyword evidence="14" id="KW-0675">Receptor</keyword>
<feature type="compositionally biased region" description="Low complexity" evidence="10">
    <location>
        <begin position="2220"/>
        <end position="2232"/>
    </location>
</feature>
<dbReference type="PANTHER" id="PTHR13992">
    <property type="entry name" value="NUCLEAR RECEPTOR CO-REPRESSOR RELATED NCOR"/>
    <property type="match status" value="1"/>
</dbReference>
<dbReference type="GO" id="GO:0003677">
    <property type="term" value="F:DNA binding"/>
    <property type="evidence" value="ECO:0007669"/>
    <property type="project" value="UniProtKB-KW"/>
</dbReference>
<dbReference type="SUPFAM" id="SSF46689">
    <property type="entry name" value="Homeodomain-like"/>
    <property type="match status" value="2"/>
</dbReference>
<dbReference type="GO" id="GO:0000122">
    <property type="term" value="P:negative regulation of transcription by RNA polymerase II"/>
    <property type="evidence" value="ECO:0007669"/>
    <property type="project" value="UniProtKB-ARBA"/>
</dbReference>
<feature type="compositionally biased region" description="Polar residues" evidence="10">
    <location>
        <begin position="557"/>
        <end position="571"/>
    </location>
</feature>
<dbReference type="PANTHER" id="PTHR13992:SF21">
    <property type="entry name" value="NUCLEAR RECEPTOR COREPRESSOR 2"/>
    <property type="match status" value="1"/>
</dbReference>
<accession>A0A498N576</accession>
<feature type="compositionally biased region" description="Basic and acidic residues" evidence="10">
    <location>
        <begin position="1635"/>
        <end position="1653"/>
    </location>
</feature>
<feature type="compositionally biased region" description="Low complexity" evidence="10">
    <location>
        <begin position="1096"/>
        <end position="1115"/>
    </location>
</feature>
<evidence type="ECO:0000313" key="14">
    <source>
        <dbReference type="EMBL" id="RXN24055.1"/>
    </source>
</evidence>
<evidence type="ECO:0000256" key="10">
    <source>
        <dbReference type="SAM" id="MobiDB-lite"/>
    </source>
</evidence>
<feature type="compositionally biased region" description="Basic and acidic residues" evidence="10">
    <location>
        <begin position="1556"/>
        <end position="1575"/>
    </location>
</feature>
<protein>
    <submittedName>
        <fullName evidence="14">Nuclear receptor corepressor 2-like protein</fullName>
    </submittedName>
</protein>
<evidence type="ECO:0000259" key="12">
    <source>
        <dbReference type="PROSITE" id="PS51293"/>
    </source>
</evidence>
<comment type="caution">
    <text evidence="14">The sequence shown here is derived from an EMBL/GenBank/DDBJ whole genome shotgun (WGS) entry which is preliminary data.</text>
</comment>
<dbReference type="CDD" id="cd00167">
    <property type="entry name" value="SANT"/>
    <property type="match status" value="1"/>
</dbReference>
<feature type="compositionally biased region" description="Basic and acidic residues" evidence="10">
    <location>
        <begin position="1919"/>
        <end position="1929"/>
    </location>
</feature>
<dbReference type="InterPro" id="IPR051571">
    <property type="entry name" value="N-CoR_corepressor"/>
</dbReference>
<feature type="compositionally biased region" description="Basic and acidic residues" evidence="10">
    <location>
        <begin position="2164"/>
        <end position="2174"/>
    </location>
</feature>
<feature type="domain" description="Myb-like" evidence="11">
    <location>
        <begin position="765"/>
        <end position="809"/>
    </location>
</feature>
<feature type="domain" description="SANT" evidence="12">
    <location>
        <begin position="762"/>
        <end position="813"/>
    </location>
</feature>
<organism evidence="14 15">
    <name type="scientific">Labeo rohita</name>
    <name type="common">Indian major carp</name>
    <name type="synonym">Cyprinus rohita</name>
    <dbReference type="NCBI Taxonomy" id="84645"/>
    <lineage>
        <taxon>Eukaryota</taxon>
        <taxon>Metazoa</taxon>
        <taxon>Chordata</taxon>
        <taxon>Craniata</taxon>
        <taxon>Vertebrata</taxon>
        <taxon>Euteleostomi</taxon>
        <taxon>Actinopterygii</taxon>
        <taxon>Neopterygii</taxon>
        <taxon>Teleostei</taxon>
        <taxon>Ostariophysi</taxon>
        <taxon>Cypriniformes</taxon>
        <taxon>Cyprinidae</taxon>
        <taxon>Labeoninae</taxon>
        <taxon>Labeonini</taxon>
        <taxon>Labeo</taxon>
    </lineage>
</organism>
<evidence type="ECO:0000256" key="3">
    <source>
        <dbReference type="ARBA" id="ARBA00022491"/>
    </source>
</evidence>
<dbReference type="GO" id="GO:0003714">
    <property type="term" value="F:transcription corepressor activity"/>
    <property type="evidence" value="ECO:0007669"/>
    <property type="project" value="UniProtKB-ARBA"/>
</dbReference>
<feature type="region of interest" description="Disordered" evidence="10">
    <location>
        <begin position="2314"/>
        <end position="2472"/>
    </location>
</feature>
<dbReference type="Pfam" id="PF00249">
    <property type="entry name" value="Myb_DNA-binding"/>
    <property type="match status" value="2"/>
</dbReference>
<dbReference type="InterPro" id="IPR009057">
    <property type="entry name" value="Homeodomain-like_sf"/>
</dbReference>
<feature type="compositionally biased region" description="Basic and acidic residues" evidence="10">
    <location>
        <begin position="1151"/>
        <end position="1162"/>
    </location>
</feature>
<feature type="compositionally biased region" description="Polar residues" evidence="10">
    <location>
        <begin position="1858"/>
        <end position="1886"/>
    </location>
</feature>
<feature type="compositionally biased region" description="Polar residues" evidence="10">
    <location>
        <begin position="671"/>
        <end position="680"/>
    </location>
</feature>
<feature type="domain" description="SANT" evidence="12">
    <location>
        <begin position="426"/>
        <end position="477"/>
    </location>
</feature>
<comment type="similarity">
    <text evidence="2">Belongs to the N-CoR nuclear receptor corepressors family.</text>
</comment>
<feature type="compositionally biased region" description="Low complexity" evidence="10">
    <location>
        <begin position="492"/>
        <end position="505"/>
    </location>
</feature>
<feature type="compositionally biased region" description="Low complexity" evidence="10">
    <location>
        <begin position="2113"/>
        <end position="2126"/>
    </location>
</feature>
<feature type="compositionally biased region" description="Low complexity" evidence="10">
    <location>
        <begin position="2424"/>
        <end position="2450"/>
    </location>
</feature>
<feature type="region of interest" description="Disordered" evidence="10">
    <location>
        <begin position="51"/>
        <end position="83"/>
    </location>
</feature>
<feature type="compositionally biased region" description="Basic and acidic residues" evidence="10">
    <location>
        <begin position="958"/>
        <end position="992"/>
    </location>
</feature>
<evidence type="ECO:0000256" key="5">
    <source>
        <dbReference type="ARBA" id="ARBA00023015"/>
    </source>
</evidence>
<dbReference type="PROSITE" id="PS50090">
    <property type="entry name" value="MYB_LIKE"/>
    <property type="match status" value="1"/>
</dbReference>
<feature type="compositionally biased region" description="Low complexity" evidence="10">
    <location>
        <begin position="2321"/>
        <end position="2333"/>
    </location>
</feature>
<feature type="region of interest" description="Disordered" evidence="10">
    <location>
        <begin position="1436"/>
        <end position="1667"/>
    </location>
</feature>